<dbReference type="Pfam" id="PF00535">
    <property type="entry name" value="Glycos_transf_2"/>
    <property type="match status" value="1"/>
</dbReference>
<dbReference type="InterPro" id="IPR029044">
    <property type="entry name" value="Nucleotide-diphossugar_trans"/>
</dbReference>
<protein>
    <recommendedName>
        <fullName evidence="1">Glycosyltransferase 2-like domain-containing protein</fullName>
    </recommendedName>
</protein>
<dbReference type="eggNOG" id="COG4261">
    <property type="taxonomic scope" value="Bacteria"/>
</dbReference>
<dbReference type="PANTHER" id="PTHR10859:SF91">
    <property type="entry name" value="DOLICHYL-PHOSPHATE BETA-GLUCOSYLTRANSFERASE"/>
    <property type="match status" value="1"/>
</dbReference>
<evidence type="ECO:0000313" key="3">
    <source>
        <dbReference type="Proteomes" id="UP000028926"/>
    </source>
</evidence>
<dbReference type="RefSeq" id="WP_038464724.1">
    <property type="nucleotide sequence ID" value="NZ_CP008941.1"/>
</dbReference>
<dbReference type="GO" id="GO:0006487">
    <property type="term" value="P:protein N-linked glycosylation"/>
    <property type="evidence" value="ECO:0007669"/>
    <property type="project" value="TreeGrafter"/>
</dbReference>
<dbReference type="KEGG" id="paca:ID47_05930"/>
<dbReference type="Proteomes" id="UP000028926">
    <property type="component" value="Chromosome"/>
</dbReference>
<dbReference type="PANTHER" id="PTHR10859">
    <property type="entry name" value="GLYCOSYL TRANSFERASE"/>
    <property type="match status" value="1"/>
</dbReference>
<accession>A0A077AWH0</accession>
<evidence type="ECO:0000313" key="2">
    <source>
        <dbReference type="EMBL" id="AIK96369.1"/>
    </source>
</evidence>
<dbReference type="SUPFAM" id="SSF53448">
    <property type="entry name" value="Nucleotide-diphospho-sugar transferases"/>
    <property type="match status" value="1"/>
</dbReference>
<dbReference type="AlphaFoldDB" id="A0A077AWH0"/>
<reference evidence="2 3" key="1">
    <citation type="submission" date="2014-07" db="EMBL/GenBank/DDBJ databases">
        <title>Comparative genomic insights into amoeba endosymbionts belonging to the families of Holosporaceae and Candidatus Midichloriaceae within Rickettsiales.</title>
        <authorList>
            <person name="Wang Z."/>
            <person name="Wu M."/>
        </authorList>
    </citation>
    <scope>NUCLEOTIDE SEQUENCE [LARGE SCALE GENOMIC DNA]</scope>
    <source>
        <strain evidence="2">PRA3</strain>
    </source>
</reference>
<dbReference type="OrthoDB" id="9808633at2"/>
<dbReference type="InterPro" id="IPR001173">
    <property type="entry name" value="Glyco_trans_2-like"/>
</dbReference>
<dbReference type="EMBL" id="CP008941">
    <property type="protein sequence ID" value="AIK96369.1"/>
    <property type="molecule type" value="Genomic_DNA"/>
</dbReference>
<keyword evidence="3" id="KW-1185">Reference proteome</keyword>
<gene>
    <name evidence="2" type="ORF">ID47_05930</name>
</gene>
<dbReference type="STRING" id="91604.ID47_05930"/>
<feature type="domain" description="Glycosyltransferase 2-like" evidence="1">
    <location>
        <begin position="8"/>
        <end position="144"/>
    </location>
</feature>
<sequence>MSIKILALIPTYNHHKALPSIIERLMQVNMEILIVDDGSNEMTHQTLISLAKQYPLTILTLKKNQGKGAAIHQGLLWAKQHDFSHAFQIDADGQHSLDNLQGFMNLSSNNPHALISGQPIYDESMPLSRRIGRWFTHVWVWIETLSFRITDSMCGFRIYPIDSTLSILNSKSIGTRMDFDTQIMVHLFWQGVPVIMSPVPVTYPDDNTSNFDVVKDNWRITKMHTKLFFTMIFNLKKILSHRPNYRALTLQVESTHWASLEERSSLMGMFVLAYCCRFLGKKLCMVISTPVILYYYCFNKIQRQASQDFLKHAFQMAARVDKPSSLRHFFSFLEMALDKFGAWTGQMTFDEIVYTSATTFKDLMAQPTGGMLLVSHLGNMEFCRAATSLEHKNRLHLLLHSKNAQRYNQFIKAFNPLSNLNIIEITSINPATIIYLRDRIAQGDWVIIAGDRIPPHNTRRITYVPFLGREAPFSQGPYILGSLLECPVYMATAVRDQAKMSVNLEKLADKIVLPSSNKTDTIDSYVTIFSRYLEKFSLMYPYQWFNFFNFWK</sequence>
<dbReference type="Gene3D" id="3.90.550.10">
    <property type="entry name" value="Spore Coat Polysaccharide Biosynthesis Protein SpsA, Chain A"/>
    <property type="match status" value="1"/>
</dbReference>
<dbReference type="eggNOG" id="COG1216">
    <property type="taxonomic scope" value="Bacteria"/>
</dbReference>
<proteinExistence type="predicted"/>
<dbReference type="HOGENOM" id="CLU_033536_15_0_5"/>
<dbReference type="CDD" id="cd04179">
    <property type="entry name" value="DPM_DPG-synthase_like"/>
    <property type="match status" value="1"/>
</dbReference>
<evidence type="ECO:0000259" key="1">
    <source>
        <dbReference type="Pfam" id="PF00535"/>
    </source>
</evidence>
<organism evidence="2 3">
    <name type="scientific">Candidatus Odyssella acanthamoebae</name>
    <dbReference type="NCBI Taxonomy" id="91604"/>
    <lineage>
        <taxon>Bacteria</taxon>
        <taxon>Pseudomonadati</taxon>
        <taxon>Pseudomonadota</taxon>
        <taxon>Alphaproteobacteria</taxon>
        <taxon>Holosporales</taxon>
        <taxon>Candidatus Paracaedibacteraceae</taxon>
        <taxon>Candidatus Odyssella</taxon>
    </lineage>
</organism>
<name>A0A077AWH0_9PROT</name>